<feature type="region of interest" description="Disordered" evidence="5">
    <location>
        <begin position="148"/>
        <end position="209"/>
    </location>
</feature>
<dbReference type="PANTHER" id="PTHR47792">
    <property type="entry name" value="PROTEIN SOK2-RELATED"/>
    <property type="match status" value="1"/>
</dbReference>
<keyword evidence="3 7" id="KW-0238">DNA-binding</keyword>
<dbReference type="InterPro" id="IPR029790">
    <property type="entry name" value="EFG1/Phd1/StuA"/>
</dbReference>
<evidence type="ECO:0000256" key="2">
    <source>
        <dbReference type="ARBA" id="ARBA00023015"/>
    </source>
</evidence>
<dbReference type="GO" id="GO:0005634">
    <property type="term" value="C:nucleus"/>
    <property type="evidence" value="ECO:0007669"/>
    <property type="project" value="TreeGrafter"/>
</dbReference>
<feature type="compositionally biased region" description="Low complexity" evidence="5">
    <location>
        <begin position="1"/>
        <end position="21"/>
    </location>
</feature>
<gene>
    <name evidence="7" type="ORF">BDA99DRAFT_445965</name>
</gene>
<feature type="compositionally biased region" description="Basic residues" evidence="5">
    <location>
        <begin position="179"/>
        <end position="202"/>
    </location>
</feature>
<comment type="similarity">
    <text evidence="1">Belongs to the EFG1/PHD1/stuA family.</text>
</comment>
<organism evidence="7 8">
    <name type="scientific">Phascolomyces articulosus</name>
    <dbReference type="NCBI Taxonomy" id="60185"/>
    <lineage>
        <taxon>Eukaryota</taxon>
        <taxon>Fungi</taxon>
        <taxon>Fungi incertae sedis</taxon>
        <taxon>Mucoromycota</taxon>
        <taxon>Mucoromycotina</taxon>
        <taxon>Mucoromycetes</taxon>
        <taxon>Mucorales</taxon>
        <taxon>Lichtheimiaceae</taxon>
        <taxon>Phascolomyces</taxon>
    </lineage>
</organism>
<dbReference type="Proteomes" id="UP001209540">
    <property type="component" value="Unassembled WGS sequence"/>
</dbReference>
<dbReference type="AlphaFoldDB" id="A0AAD5JPN2"/>
<dbReference type="EMBL" id="JAIXMP010000037">
    <property type="protein sequence ID" value="KAI9248829.1"/>
    <property type="molecule type" value="Genomic_DNA"/>
</dbReference>
<feature type="compositionally biased region" description="Basic residues" evidence="5">
    <location>
        <begin position="161"/>
        <end position="171"/>
    </location>
</feature>
<name>A0AAD5JPN2_9FUNG</name>
<dbReference type="InterPro" id="IPR036887">
    <property type="entry name" value="HTH_APSES_sf"/>
</dbReference>
<dbReference type="InterPro" id="IPR018004">
    <property type="entry name" value="KilA/APSES_HTH"/>
</dbReference>
<dbReference type="PANTHER" id="PTHR47792:SF1">
    <property type="entry name" value="PROTEIN SOK2-RELATED"/>
    <property type="match status" value="1"/>
</dbReference>
<proteinExistence type="inferred from homology"/>
<dbReference type="SMART" id="SM01252">
    <property type="entry name" value="KilA-N"/>
    <property type="match status" value="1"/>
</dbReference>
<dbReference type="GO" id="GO:0003700">
    <property type="term" value="F:DNA-binding transcription factor activity"/>
    <property type="evidence" value="ECO:0007669"/>
    <property type="project" value="TreeGrafter"/>
</dbReference>
<dbReference type="PROSITE" id="PS51299">
    <property type="entry name" value="HTH_APSES"/>
    <property type="match status" value="1"/>
</dbReference>
<keyword evidence="8" id="KW-1185">Reference proteome</keyword>
<dbReference type="Gene3D" id="3.10.260.10">
    <property type="entry name" value="Transcription regulator HTH, APSES-type DNA-binding domain"/>
    <property type="match status" value="1"/>
</dbReference>
<reference evidence="7" key="2">
    <citation type="submission" date="2023-02" db="EMBL/GenBank/DDBJ databases">
        <authorList>
            <consortium name="DOE Joint Genome Institute"/>
            <person name="Mondo S.J."/>
            <person name="Chang Y."/>
            <person name="Wang Y."/>
            <person name="Ahrendt S."/>
            <person name="Andreopoulos W."/>
            <person name="Barry K."/>
            <person name="Beard J."/>
            <person name="Benny G.L."/>
            <person name="Blankenship S."/>
            <person name="Bonito G."/>
            <person name="Cuomo C."/>
            <person name="Desiro A."/>
            <person name="Gervers K.A."/>
            <person name="Hundley H."/>
            <person name="Kuo A."/>
            <person name="LaButti K."/>
            <person name="Lang B.F."/>
            <person name="Lipzen A."/>
            <person name="O'Donnell K."/>
            <person name="Pangilinan J."/>
            <person name="Reynolds N."/>
            <person name="Sandor L."/>
            <person name="Smith M.W."/>
            <person name="Tsang A."/>
            <person name="Grigoriev I.V."/>
            <person name="Stajich J.E."/>
            <person name="Spatafora J.W."/>
        </authorList>
    </citation>
    <scope>NUCLEOTIDE SEQUENCE</scope>
    <source>
        <strain evidence="7">RSA 2281</strain>
    </source>
</reference>
<evidence type="ECO:0000313" key="7">
    <source>
        <dbReference type="EMBL" id="KAI9248829.1"/>
    </source>
</evidence>
<dbReference type="GO" id="GO:0045944">
    <property type="term" value="P:positive regulation of transcription by RNA polymerase II"/>
    <property type="evidence" value="ECO:0007669"/>
    <property type="project" value="TreeGrafter"/>
</dbReference>
<sequence length="217" mass="24960">MATQQQQQPGSTQQQQQQQQQPKLATSFWEDEGTICYQVDANNVCVARRQDNDMVNGTKLLNVVGMSRGKRDGILKNERGRVVVKVGAMHLKGVWITISRAKALAAQYNISDLLHPLFTDDPAVFFYAAPPPPPPMLSMPPGYYYPHTHFAPPPPPPPYLRQHHQHQHHHPQQQQQQQQHHHQHHSHSHSHQQHHHHHHHPSGKYSLSYNKYSSLLK</sequence>
<evidence type="ECO:0000313" key="8">
    <source>
        <dbReference type="Proteomes" id="UP001209540"/>
    </source>
</evidence>
<dbReference type="GO" id="GO:0043565">
    <property type="term" value="F:sequence-specific DNA binding"/>
    <property type="evidence" value="ECO:0007669"/>
    <property type="project" value="TreeGrafter"/>
</dbReference>
<keyword evidence="4" id="KW-0804">Transcription</keyword>
<feature type="domain" description="HTH APSES-type" evidence="6">
    <location>
        <begin position="23"/>
        <end position="133"/>
    </location>
</feature>
<feature type="region of interest" description="Disordered" evidence="5">
    <location>
        <begin position="1"/>
        <end position="24"/>
    </location>
</feature>
<comment type="caution">
    <text evidence="7">The sequence shown here is derived from an EMBL/GenBank/DDBJ whole genome shotgun (WGS) entry which is preliminary data.</text>
</comment>
<evidence type="ECO:0000256" key="3">
    <source>
        <dbReference type="ARBA" id="ARBA00023125"/>
    </source>
</evidence>
<accession>A0AAD5JPN2</accession>
<dbReference type="Pfam" id="PF04383">
    <property type="entry name" value="KilA-N"/>
    <property type="match status" value="1"/>
</dbReference>
<evidence type="ECO:0000256" key="1">
    <source>
        <dbReference type="ARBA" id="ARBA00007247"/>
    </source>
</evidence>
<protein>
    <submittedName>
        <fullName evidence="7">Transcription regulator HTH, apses-type DNA-binding domain-containing protein</fullName>
    </submittedName>
</protein>
<evidence type="ECO:0000256" key="4">
    <source>
        <dbReference type="ARBA" id="ARBA00023163"/>
    </source>
</evidence>
<dbReference type="SUPFAM" id="SSF54616">
    <property type="entry name" value="DNA-binding domain of Mlu1-box binding protein MBP1"/>
    <property type="match status" value="1"/>
</dbReference>
<keyword evidence="2" id="KW-0805">Transcription regulation</keyword>
<evidence type="ECO:0000256" key="5">
    <source>
        <dbReference type="SAM" id="MobiDB-lite"/>
    </source>
</evidence>
<evidence type="ECO:0000259" key="6">
    <source>
        <dbReference type="PROSITE" id="PS51299"/>
    </source>
</evidence>
<dbReference type="InterPro" id="IPR003163">
    <property type="entry name" value="Tscrpt_reg_HTH_APSES-type"/>
</dbReference>
<reference evidence="7" key="1">
    <citation type="journal article" date="2022" name="IScience">
        <title>Evolution of zygomycete secretomes and the origins of terrestrial fungal ecologies.</title>
        <authorList>
            <person name="Chang Y."/>
            <person name="Wang Y."/>
            <person name="Mondo S."/>
            <person name="Ahrendt S."/>
            <person name="Andreopoulos W."/>
            <person name="Barry K."/>
            <person name="Beard J."/>
            <person name="Benny G.L."/>
            <person name="Blankenship S."/>
            <person name="Bonito G."/>
            <person name="Cuomo C."/>
            <person name="Desiro A."/>
            <person name="Gervers K.A."/>
            <person name="Hundley H."/>
            <person name="Kuo A."/>
            <person name="LaButti K."/>
            <person name="Lang B.F."/>
            <person name="Lipzen A."/>
            <person name="O'Donnell K."/>
            <person name="Pangilinan J."/>
            <person name="Reynolds N."/>
            <person name="Sandor L."/>
            <person name="Smith M.E."/>
            <person name="Tsang A."/>
            <person name="Grigoriev I.V."/>
            <person name="Stajich J.E."/>
            <person name="Spatafora J.W."/>
        </authorList>
    </citation>
    <scope>NUCLEOTIDE SEQUENCE</scope>
    <source>
        <strain evidence="7">RSA 2281</strain>
    </source>
</reference>